<gene>
    <name evidence="2" type="ORF">KPSA1_00046</name>
</gene>
<keyword evidence="2" id="KW-0808">Transferase</keyword>
<accession>A0A2V0Q3L0</accession>
<dbReference type="AlphaFoldDB" id="A0A2V0Q3L0"/>
<comment type="caution">
    <text evidence="2">The sequence shown here is derived from an EMBL/GenBank/DDBJ whole genome shotgun (WGS) entry which is preliminary data.</text>
</comment>
<dbReference type="InterPro" id="IPR014833">
    <property type="entry name" value="TnsA_N"/>
</dbReference>
<evidence type="ECO:0000259" key="1">
    <source>
        <dbReference type="Pfam" id="PF08722"/>
    </source>
</evidence>
<dbReference type="Pfam" id="PF08722">
    <property type="entry name" value="Tn7_TnsA-like_N"/>
    <property type="match status" value="1"/>
</dbReference>
<reference evidence="2 3" key="1">
    <citation type="submission" date="2018-04" db="EMBL/GenBank/DDBJ databases">
        <title>Draft genome sequence of Pseudomonas syringae pv. actinidiae biovar 1 strains isolated from kiwifruit in Kagawa prefecture.</title>
        <authorList>
            <person name="Tabuchi M."/>
            <person name="Saito M."/>
            <person name="Fujiwara S."/>
            <person name="Sasa N."/>
            <person name="Akimitsu K."/>
            <person name="Gomi K."/>
            <person name="Konishi-Sugita S."/>
            <person name="Hamano K."/>
            <person name="Kataoka I."/>
        </authorList>
    </citation>
    <scope>NUCLEOTIDE SEQUENCE [LARGE SCALE GENOMIC DNA]</scope>
    <source>
        <strain evidence="2 3">MAFF212206</strain>
    </source>
</reference>
<dbReference type="EMBL" id="BGJZ01000002">
    <property type="protein sequence ID" value="GBH06714.1"/>
    <property type="molecule type" value="Genomic_DNA"/>
</dbReference>
<sequence>MANTRNNCDQVKQVRAIKPTRRSVSGCLPFRGAGGIPFESLLERDFLRRMRFSHRVESVIAQPVAVSFIDYRGCTQTYTPDFLVHYRQPLGIDYQDYIKPMLVEVKPSFEWRKNWRAWFGKWKAARRYSRQEGWTFSIYDESRIRGLPLDNIHFLERFERLIFDQEDIDMVLATLKGMDVAPVHYLLARHFKGIYQDRGVALLWHLIATGRVECDITEPLNQYLELWVATP</sequence>
<name>A0A2V0Q3L0_PSESF</name>
<evidence type="ECO:0000313" key="2">
    <source>
        <dbReference type="EMBL" id="GBH06714.1"/>
    </source>
</evidence>
<keyword evidence="2" id="KW-0418">Kinase</keyword>
<organism evidence="2 3">
    <name type="scientific">Pseudomonas syringae pv. actinidiae</name>
    <dbReference type="NCBI Taxonomy" id="103796"/>
    <lineage>
        <taxon>Bacteria</taxon>
        <taxon>Pseudomonadati</taxon>
        <taxon>Pseudomonadota</taxon>
        <taxon>Gammaproteobacteria</taxon>
        <taxon>Pseudomonadales</taxon>
        <taxon>Pseudomonadaceae</taxon>
        <taxon>Pseudomonas</taxon>
        <taxon>Pseudomonas syringae</taxon>
    </lineage>
</organism>
<protein>
    <submittedName>
        <fullName evidence="2">Polyphosphate kinase 2</fullName>
    </submittedName>
</protein>
<evidence type="ECO:0000313" key="3">
    <source>
        <dbReference type="Proteomes" id="UP000247480"/>
    </source>
</evidence>
<proteinExistence type="predicted"/>
<feature type="domain" description="TnsA endonuclease N-terminal" evidence="1">
    <location>
        <begin position="54"/>
        <end position="141"/>
    </location>
</feature>
<dbReference type="GO" id="GO:0016301">
    <property type="term" value="F:kinase activity"/>
    <property type="evidence" value="ECO:0007669"/>
    <property type="project" value="UniProtKB-KW"/>
</dbReference>
<dbReference type="Proteomes" id="UP000247480">
    <property type="component" value="Unassembled WGS sequence"/>
</dbReference>